<name>A0A8J4YBP2_CHIOP</name>
<feature type="transmembrane region" description="Helical" evidence="2">
    <location>
        <begin position="41"/>
        <end position="65"/>
    </location>
</feature>
<reference evidence="3" key="1">
    <citation type="submission" date="2020-07" db="EMBL/GenBank/DDBJ databases">
        <title>The High-quality genome of the commercially important snow crab, Chionoecetes opilio.</title>
        <authorList>
            <person name="Jeong J.-H."/>
            <person name="Ryu S."/>
        </authorList>
    </citation>
    <scope>NUCLEOTIDE SEQUENCE</scope>
    <source>
        <strain evidence="3">MADBK_172401_WGS</strain>
        <tissue evidence="3">Digestive gland</tissue>
    </source>
</reference>
<sequence>MLRKVTRLWILFLRNSNIFLCFQIRCVPSTTYKMTCQNHNCLSWILLTSYAVLLVLGGVGTYLSITNFGDEEMLPPTPPPPPPPQLESNATTTTTTSRPYYTRLDRSKVPEAYKEYVYASLAFANVSNDPRLYVLLPCVASVVVAALVVVCGLWSRQFFCYTFSLYNSLCLWVLTLTWIIIYQTKVAWESRMPLDNVGYVVLVHVVLMLLFSAQILLCVWELRLKKAGWPTFNYRSLFTAEALLLIARLTLTVYTLIYLSWAQVFRGFRSKEDPRYNGFYPYPNIKYPLLFTLIICTTACYNAVATLETLLSMLLGKLHTCMV</sequence>
<evidence type="ECO:0000313" key="3">
    <source>
        <dbReference type="EMBL" id="KAG0718400.1"/>
    </source>
</evidence>
<feature type="region of interest" description="Disordered" evidence="1">
    <location>
        <begin position="73"/>
        <end position="95"/>
    </location>
</feature>
<feature type="transmembrane region" description="Helical" evidence="2">
    <location>
        <begin position="132"/>
        <end position="151"/>
    </location>
</feature>
<feature type="transmembrane region" description="Helical" evidence="2">
    <location>
        <begin position="243"/>
        <end position="265"/>
    </location>
</feature>
<accession>A0A8J4YBP2</accession>
<feature type="transmembrane region" description="Helical" evidence="2">
    <location>
        <begin position="285"/>
        <end position="304"/>
    </location>
</feature>
<gene>
    <name evidence="3" type="ORF">GWK47_007720</name>
</gene>
<feature type="transmembrane region" description="Helical" evidence="2">
    <location>
        <begin position="158"/>
        <end position="181"/>
    </location>
</feature>
<organism evidence="3 4">
    <name type="scientific">Chionoecetes opilio</name>
    <name type="common">Atlantic snow crab</name>
    <name type="synonym">Cancer opilio</name>
    <dbReference type="NCBI Taxonomy" id="41210"/>
    <lineage>
        <taxon>Eukaryota</taxon>
        <taxon>Metazoa</taxon>
        <taxon>Ecdysozoa</taxon>
        <taxon>Arthropoda</taxon>
        <taxon>Crustacea</taxon>
        <taxon>Multicrustacea</taxon>
        <taxon>Malacostraca</taxon>
        <taxon>Eumalacostraca</taxon>
        <taxon>Eucarida</taxon>
        <taxon>Decapoda</taxon>
        <taxon>Pleocyemata</taxon>
        <taxon>Brachyura</taxon>
        <taxon>Eubrachyura</taxon>
        <taxon>Majoidea</taxon>
        <taxon>Majidae</taxon>
        <taxon>Chionoecetes</taxon>
    </lineage>
</organism>
<keyword evidence="2" id="KW-1133">Transmembrane helix</keyword>
<proteinExistence type="predicted"/>
<keyword evidence="2" id="KW-0472">Membrane</keyword>
<comment type="caution">
    <text evidence="3">The sequence shown here is derived from an EMBL/GenBank/DDBJ whole genome shotgun (WGS) entry which is preliminary data.</text>
</comment>
<dbReference type="OrthoDB" id="6359349at2759"/>
<dbReference type="EMBL" id="JACEEZ010016126">
    <property type="protein sequence ID" value="KAG0718400.1"/>
    <property type="molecule type" value="Genomic_DNA"/>
</dbReference>
<feature type="compositionally biased region" description="Pro residues" evidence="1">
    <location>
        <begin position="75"/>
        <end position="85"/>
    </location>
</feature>
<evidence type="ECO:0000313" key="4">
    <source>
        <dbReference type="Proteomes" id="UP000770661"/>
    </source>
</evidence>
<keyword evidence="2" id="KW-0812">Transmembrane</keyword>
<feature type="transmembrane region" description="Helical" evidence="2">
    <location>
        <begin position="201"/>
        <end position="222"/>
    </location>
</feature>
<evidence type="ECO:0000256" key="1">
    <source>
        <dbReference type="SAM" id="MobiDB-lite"/>
    </source>
</evidence>
<dbReference type="AlphaFoldDB" id="A0A8J4YBP2"/>
<protein>
    <submittedName>
        <fullName evidence="3">Uncharacterized protein</fullName>
    </submittedName>
</protein>
<keyword evidence="4" id="KW-1185">Reference proteome</keyword>
<evidence type="ECO:0000256" key="2">
    <source>
        <dbReference type="SAM" id="Phobius"/>
    </source>
</evidence>
<dbReference type="Proteomes" id="UP000770661">
    <property type="component" value="Unassembled WGS sequence"/>
</dbReference>